<evidence type="ECO:0000313" key="6">
    <source>
        <dbReference type="EMBL" id="MDQ0008406.1"/>
    </source>
</evidence>
<evidence type="ECO:0000256" key="3">
    <source>
        <dbReference type="ARBA" id="ARBA00023125"/>
    </source>
</evidence>
<dbReference type="Gene3D" id="1.10.10.10">
    <property type="entry name" value="Winged helix-like DNA-binding domain superfamily/Winged helix DNA-binding domain"/>
    <property type="match status" value="1"/>
</dbReference>
<gene>
    <name evidence="6" type="ORF">J2T07_000565</name>
</gene>
<dbReference type="InterPro" id="IPR036390">
    <property type="entry name" value="WH_DNA-bd_sf"/>
</dbReference>
<proteinExistence type="inferred from homology"/>
<comment type="similarity">
    <text evidence="1">Belongs to the LysR transcriptional regulatory family.</text>
</comment>
<dbReference type="InterPro" id="IPR000847">
    <property type="entry name" value="LysR_HTH_N"/>
</dbReference>
<comment type="caution">
    <text evidence="6">The sequence shown here is derived from an EMBL/GenBank/DDBJ whole genome shotgun (WGS) entry which is preliminary data.</text>
</comment>
<keyword evidence="3 6" id="KW-0238">DNA-binding</keyword>
<evidence type="ECO:0000256" key="4">
    <source>
        <dbReference type="ARBA" id="ARBA00023163"/>
    </source>
</evidence>
<dbReference type="GO" id="GO:0003677">
    <property type="term" value="F:DNA binding"/>
    <property type="evidence" value="ECO:0007669"/>
    <property type="project" value="UniProtKB-KW"/>
</dbReference>
<evidence type="ECO:0000256" key="2">
    <source>
        <dbReference type="ARBA" id="ARBA00023015"/>
    </source>
</evidence>
<accession>A0ABT9SVJ3</accession>
<protein>
    <submittedName>
        <fullName evidence="6">DNA-binding transcriptional LysR family regulator</fullName>
    </submittedName>
</protein>
<evidence type="ECO:0000256" key="1">
    <source>
        <dbReference type="ARBA" id="ARBA00009437"/>
    </source>
</evidence>
<organism evidence="6 7">
    <name type="scientific">Luteibacter jiangsuensis</name>
    <dbReference type="NCBI Taxonomy" id="637577"/>
    <lineage>
        <taxon>Bacteria</taxon>
        <taxon>Pseudomonadati</taxon>
        <taxon>Pseudomonadota</taxon>
        <taxon>Gammaproteobacteria</taxon>
        <taxon>Lysobacterales</taxon>
        <taxon>Rhodanobacteraceae</taxon>
        <taxon>Luteibacter</taxon>
    </lineage>
</organism>
<dbReference type="RefSeq" id="WP_306847050.1">
    <property type="nucleotide sequence ID" value="NZ_JAUSSK010000001.1"/>
</dbReference>
<sequence length="311" mass="33944">MDLFGALSAFVAVADAGGFAPAARKAGMATSSLARQVDTLEAHLHTILLNRSTRSVTLTPAGEDYYVQATRILADLDEANRSVSEREGPPRGLLRVSLPVAFGGLHVTPILPEFLKACPDVDLDLLMTDTVVNLVESRIDVAIRIGNLESSNMVARRLAPHRRVVCASPEYLRARGEPVDPVDLVHHSCLTFSYATGDRTWRFAKAGRIEQLQVRGALRANHSETLKEAALAGLGVLIMPTWLIGQELADGRLRRLLADWDANVGRATAAPQSDAGIHAIYLAERRGSTKVLAFTEFLMERFGSPPYWDRL</sequence>
<dbReference type="InterPro" id="IPR058163">
    <property type="entry name" value="LysR-type_TF_proteobact-type"/>
</dbReference>
<evidence type="ECO:0000313" key="7">
    <source>
        <dbReference type="Proteomes" id="UP001237737"/>
    </source>
</evidence>
<dbReference type="Gene3D" id="3.40.190.290">
    <property type="match status" value="1"/>
</dbReference>
<dbReference type="Pfam" id="PF00126">
    <property type="entry name" value="HTH_1"/>
    <property type="match status" value="1"/>
</dbReference>
<dbReference type="CDD" id="cd08422">
    <property type="entry name" value="PBP2_CrgA_like"/>
    <property type="match status" value="1"/>
</dbReference>
<dbReference type="PANTHER" id="PTHR30537">
    <property type="entry name" value="HTH-TYPE TRANSCRIPTIONAL REGULATOR"/>
    <property type="match status" value="1"/>
</dbReference>
<dbReference type="PANTHER" id="PTHR30537:SF5">
    <property type="entry name" value="HTH-TYPE TRANSCRIPTIONAL ACTIVATOR TTDR-RELATED"/>
    <property type="match status" value="1"/>
</dbReference>
<dbReference type="Proteomes" id="UP001237737">
    <property type="component" value="Unassembled WGS sequence"/>
</dbReference>
<dbReference type="SUPFAM" id="SSF46785">
    <property type="entry name" value="Winged helix' DNA-binding domain"/>
    <property type="match status" value="1"/>
</dbReference>
<dbReference type="EMBL" id="JAUSSK010000001">
    <property type="protein sequence ID" value="MDQ0008406.1"/>
    <property type="molecule type" value="Genomic_DNA"/>
</dbReference>
<keyword evidence="4" id="KW-0804">Transcription</keyword>
<dbReference type="InterPro" id="IPR036388">
    <property type="entry name" value="WH-like_DNA-bd_sf"/>
</dbReference>
<evidence type="ECO:0000259" key="5">
    <source>
        <dbReference type="PROSITE" id="PS50931"/>
    </source>
</evidence>
<dbReference type="PROSITE" id="PS50931">
    <property type="entry name" value="HTH_LYSR"/>
    <property type="match status" value="1"/>
</dbReference>
<keyword evidence="7" id="KW-1185">Reference proteome</keyword>
<reference evidence="6 7" key="1">
    <citation type="submission" date="2023-07" db="EMBL/GenBank/DDBJ databases">
        <title>Sorghum-associated microbial communities from plants grown in Nebraska, USA.</title>
        <authorList>
            <person name="Schachtman D."/>
        </authorList>
    </citation>
    <scope>NUCLEOTIDE SEQUENCE [LARGE SCALE GENOMIC DNA]</scope>
    <source>
        <strain evidence="6 7">CC60</strain>
    </source>
</reference>
<dbReference type="Pfam" id="PF03466">
    <property type="entry name" value="LysR_substrate"/>
    <property type="match status" value="1"/>
</dbReference>
<keyword evidence="2" id="KW-0805">Transcription regulation</keyword>
<feature type="domain" description="HTH lysR-type" evidence="5">
    <location>
        <begin position="1"/>
        <end position="59"/>
    </location>
</feature>
<dbReference type="SUPFAM" id="SSF53850">
    <property type="entry name" value="Periplasmic binding protein-like II"/>
    <property type="match status" value="1"/>
</dbReference>
<dbReference type="InterPro" id="IPR005119">
    <property type="entry name" value="LysR_subst-bd"/>
</dbReference>
<name>A0ABT9SVJ3_9GAMM</name>